<organism evidence="1">
    <name type="scientific">marine metagenome</name>
    <dbReference type="NCBI Taxonomy" id="408172"/>
    <lineage>
        <taxon>unclassified sequences</taxon>
        <taxon>metagenomes</taxon>
        <taxon>ecological metagenomes</taxon>
    </lineage>
</organism>
<reference evidence="1" key="1">
    <citation type="submission" date="2018-05" db="EMBL/GenBank/DDBJ databases">
        <authorList>
            <person name="Lanie J.A."/>
            <person name="Ng W.-L."/>
            <person name="Kazmierczak K.M."/>
            <person name="Andrzejewski T.M."/>
            <person name="Davidsen T.M."/>
            <person name="Wayne K.J."/>
            <person name="Tettelin H."/>
            <person name="Glass J.I."/>
            <person name="Rusch D."/>
            <person name="Podicherti R."/>
            <person name="Tsui H.-C.T."/>
            <person name="Winkler M.E."/>
        </authorList>
    </citation>
    <scope>NUCLEOTIDE SEQUENCE</scope>
</reference>
<dbReference type="EMBL" id="UINC01000777">
    <property type="protein sequence ID" value="SUZ60977.1"/>
    <property type="molecule type" value="Genomic_DNA"/>
</dbReference>
<evidence type="ECO:0008006" key="2">
    <source>
        <dbReference type="Google" id="ProtNLM"/>
    </source>
</evidence>
<dbReference type="InterPro" id="IPR043777">
    <property type="entry name" value="DUF5719"/>
</dbReference>
<evidence type="ECO:0000313" key="1">
    <source>
        <dbReference type="EMBL" id="SUZ60977.1"/>
    </source>
</evidence>
<dbReference type="AlphaFoldDB" id="A0A381P3E7"/>
<protein>
    <recommendedName>
        <fullName evidence="2">IgGFc-binding protein N-terminal domain-containing protein</fullName>
    </recommendedName>
</protein>
<feature type="non-terminal residue" evidence="1">
    <location>
        <position position="1"/>
    </location>
</feature>
<gene>
    <name evidence="1" type="ORF">METZ01_LOCUS13831</name>
</gene>
<sequence length="503" mass="53010">VLWLTRLALPALLIVGLIADEGISRPRSQRNDAALVETEVRVPSNTSLTSTWYCPTVHSRQVAGSGVDAEVDLLVTNTAAEPTRASIYLLSPTSPRQLLHLQVPGLSTRSLKVAAHTDDELVSALVEAPTSGVVVSRHLRSGVGSDIATCSSVVADEWYVISADTQADAADQLVIYNPLPTDAVVDLRFASEAEVGAYLSPELVGLVVPAASSILVGIGEYVRRRDVVAATVQARLGRVVVDHLQTFDGSSGRLGFSAHLATATNSTLWYHPVIQLDEDQRVSVMVANSTDVVAAVDVTVVTREGKTESVAISVGPYDVTRVDVRSNFEEAMPTGTLFGAPKLFGVIVESSDGVPIVSGVEVASGPDGSPGRESPEEDLLLTDEQGHRSDLPVGRVSGLSITSGLPNGSNKWLLTVPELAGEVIVGIQNGAATTTTVTLFRYGRRDRYEISLGAHASQQIRVGAGITMEIDADAPIAVAAVHQEPNGAGKSSMLGIKFFEGNQ</sequence>
<name>A0A381P3E7_9ZZZZ</name>
<accession>A0A381P3E7</accession>
<dbReference type="Pfam" id="PF18986">
    <property type="entry name" value="DUF5719"/>
    <property type="match status" value="1"/>
</dbReference>
<proteinExistence type="predicted"/>